<dbReference type="Pfam" id="PF05090">
    <property type="entry name" value="HTTM"/>
    <property type="match status" value="1"/>
</dbReference>
<evidence type="ECO:0000313" key="9">
    <source>
        <dbReference type="EMBL" id="TGN45261.1"/>
    </source>
</evidence>
<feature type="transmembrane region" description="Helical" evidence="7">
    <location>
        <begin position="212"/>
        <end position="234"/>
    </location>
</feature>
<reference evidence="9 10" key="1">
    <citation type="submission" date="2019-03" db="EMBL/GenBank/DDBJ databases">
        <authorList>
            <person name="Li J."/>
        </authorList>
    </citation>
    <scope>NUCLEOTIDE SEQUENCE [LARGE SCALE GENOMIC DNA]</scope>
    <source>
        <strain evidence="9 10">3058</strain>
    </source>
</reference>
<feature type="transmembrane region" description="Helical" evidence="7">
    <location>
        <begin position="81"/>
        <end position="113"/>
    </location>
</feature>
<dbReference type="Pfam" id="PF22777">
    <property type="entry name" value="VKGC_lumenal_dom"/>
    <property type="match status" value="1"/>
</dbReference>
<comment type="subcellular location">
    <subcellularLocation>
        <location evidence="1">Endomembrane system</location>
        <topology evidence="1">Multi-pass membrane protein</topology>
    </subcellularLocation>
</comment>
<keyword evidence="2 7" id="KW-0812">Transmembrane</keyword>
<dbReference type="SMART" id="SM00752">
    <property type="entry name" value="HTTM"/>
    <property type="match status" value="1"/>
</dbReference>
<dbReference type="GO" id="GO:0019842">
    <property type="term" value="F:vitamin binding"/>
    <property type="evidence" value="ECO:0007669"/>
    <property type="project" value="TreeGrafter"/>
</dbReference>
<accession>A0A4Z1BW01</accession>
<feature type="transmembrane region" description="Helical" evidence="7">
    <location>
        <begin position="21"/>
        <end position="39"/>
    </location>
</feature>
<feature type="transmembrane region" description="Helical" evidence="7">
    <location>
        <begin position="51"/>
        <end position="69"/>
    </location>
</feature>
<dbReference type="OrthoDB" id="341137at2"/>
<dbReference type="InterPro" id="IPR011020">
    <property type="entry name" value="HTTM-like"/>
</dbReference>
<dbReference type="GO" id="GO:0008488">
    <property type="term" value="F:gamma-glutamyl carboxylase activity"/>
    <property type="evidence" value="ECO:0007669"/>
    <property type="project" value="InterPro"/>
</dbReference>
<feature type="transmembrane region" description="Helical" evidence="7">
    <location>
        <begin position="255"/>
        <end position="274"/>
    </location>
</feature>
<keyword evidence="4 7" id="KW-0472">Membrane</keyword>
<sequence>MSELSAPSPSRRAIVALARPVSALSLAVFRIALGSLLGWDCWRFITYDRVWRYWVAPDLHFTYGGFGWISPLPEPWIHVAWLMVGVSAVFVMLGLFYRVAIVVLTVTFGYFFLLDKAEYLNHFYLVLLLLFLLCVLPAHRALSLDAWRHRGRMPTTVPYASVFVLRAQMEIMLVFAGVVKLTPDWLAGEPLGLWLKAQADLHAFGWMFAYDWVILVGTWGAIALHIVGAPLLLWQRTRLATFLVYALFHMANATFFNIGIFPWLAIAATTIFFVPNWPHLLARRILGLFETLPPLTPSATSGVPGAPLSPLTLAALAIYIAIQIGLPLRAWAFDSDVRWSGDGHRFSWRMRIYDRQAEGMFTVTADGQDWRVEPTDFLTERQAAKMLVRSDMVHQFAGHLANIWSGAGYSDVAVRATILKSLNGRPPQHFIDPDTDLTKVNVSPYAADEWVRTLEVPVWGVGDNRASTIQPVSAASGMPSSGSE</sequence>
<dbReference type="InterPro" id="IPR053935">
    <property type="entry name" value="VKGC_lumenal_dom"/>
</dbReference>
<dbReference type="InterPro" id="IPR007782">
    <property type="entry name" value="VKG_COase"/>
</dbReference>
<comment type="caution">
    <text evidence="9">The sequence shown here is derived from an EMBL/GenBank/DDBJ whole genome shotgun (WGS) entry which is preliminary data.</text>
</comment>
<dbReference type="PANTHER" id="PTHR12639:SF7">
    <property type="entry name" value="HTTM DOMAIN-CONTAINING PROTEIN"/>
    <property type="match status" value="1"/>
</dbReference>
<evidence type="ECO:0000256" key="5">
    <source>
        <dbReference type="ARBA" id="ARBA00023157"/>
    </source>
</evidence>
<evidence type="ECO:0000256" key="1">
    <source>
        <dbReference type="ARBA" id="ARBA00004127"/>
    </source>
</evidence>
<evidence type="ECO:0000256" key="4">
    <source>
        <dbReference type="ARBA" id="ARBA00023136"/>
    </source>
</evidence>
<dbReference type="GO" id="GO:0012505">
    <property type="term" value="C:endomembrane system"/>
    <property type="evidence" value="ECO:0007669"/>
    <property type="project" value="UniProtKB-SubCell"/>
</dbReference>
<evidence type="ECO:0000259" key="8">
    <source>
        <dbReference type="SMART" id="SM00752"/>
    </source>
</evidence>
<protein>
    <recommendedName>
        <fullName evidence="8">HTTM-like domain-containing protein</fullName>
    </recommendedName>
</protein>
<name>A0A4Z1BW01_9RHOB</name>
<dbReference type="AlphaFoldDB" id="A0A4Z1BW01"/>
<keyword evidence="6" id="KW-0456">Lyase</keyword>
<evidence type="ECO:0000313" key="10">
    <source>
        <dbReference type="Proteomes" id="UP000297972"/>
    </source>
</evidence>
<keyword evidence="3 7" id="KW-1133">Transmembrane helix</keyword>
<evidence type="ECO:0000256" key="2">
    <source>
        <dbReference type="ARBA" id="ARBA00022692"/>
    </source>
</evidence>
<feature type="transmembrane region" description="Helical" evidence="7">
    <location>
        <begin position="119"/>
        <end position="138"/>
    </location>
</feature>
<evidence type="ECO:0000256" key="3">
    <source>
        <dbReference type="ARBA" id="ARBA00022989"/>
    </source>
</evidence>
<dbReference type="InterPro" id="IPR053934">
    <property type="entry name" value="HTTM_dom"/>
</dbReference>
<gene>
    <name evidence="9" type="ORF">E4L95_19835</name>
</gene>
<feature type="transmembrane region" description="Helical" evidence="7">
    <location>
        <begin position="159"/>
        <end position="179"/>
    </location>
</feature>
<feature type="domain" description="HTTM-like" evidence="8">
    <location>
        <begin position="18"/>
        <end position="277"/>
    </location>
</feature>
<organism evidence="9 10">
    <name type="scientific">Paracoccus liaowanqingii</name>
    <dbReference type="NCBI Taxonomy" id="2560053"/>
    <lineage>
        <taxon>Bacteria</taxon>
        <taxon>Pseudomonadati</taxon>
        <taxon>Pseudomonadota</taxon>
        <taxon>Alphaproteobacteria</taxon>
        <taxon>Rhodobacterales</taxon>
        <taxon>Paracoccaceae</taxon>
        <taxon>Paracoccus</taxon>
    </lineage>
</organism>
<feature type="transmembrane region" description="Helical" evidence="7">
    <location>
        <begin position="308"/>
        <end position="328"/>
    </location>
</feature>
<dbReference type="Proteomes" id="UP000297972">
    <property type="component" value="Unassembled WGS sequence"/>
</dbReference>
<proteinExistence type="predicted"/>
<evidence type="ECO:0000256" key="6">
    <source>
        <dbReference type="ARBA" id="ARBA00023239"/>
    </source>
</evidence>
<dbReference type="PANTHER" id="PTHR12639">
    <property type="entry name" value="VITAMIN K-DEPENDENT GAMMA-CARBOXYLASE"/>
    <property type="match status" value="1"/>
</dbReference>
<dbReference type="RefSeq" id="WP_135819030.1">
    <property type="nucleotide sequence ID" value="NZ_SRPG01000316.1"/>
</dbReference>
<evidence type="ECO:0000256" key="7">
    <source>
        <dbReference type="SAM" id="Phobius"/>
    </source>
</evidence>
<keyword evidence="10" id="KW-1185">Reference proteome</keyword>
<dbReference type="EMBL" id="SRPG01000316">
    <property type="protein sequence ID" value="TGN45261.1"/>
    <property type="molecule type" value="Genomic_DNA"/>
</dbReference>
<keyword evidence="5" id="KW-1015">Disulfide bond</keyword>